<gene>
    <name evidence="1" type="ORF">L9F63_024200</name>
</gene>
<feature type="non-terminal residue" evidence="1">
    <location>
        <position position="92"/>
    </location>
</feature>
<organism evidence="1 2">
    <name type="scientific">Diploptera punctata</name>
    <name type="common">Pacific beetle cockroach</name>
    <dbReference type="NCBI Taxonomy" id="6984"/>
    <lineage>
        <taxon>Eukaryota</taxon>
        <taxon>Metazoa</taxon>
        <taxon>Ecdysozoa</taxon>
        <taxon>Arthropoda</taxon>
        <taxon>Hexapoda</taxon>
        <taxon>Insecta</taxon>
        <taxon>Pterygota</taxon>
        <taxon>Neoptera</taxon>
        <taxon>Polyneoptera</taxon>
        <taxon>Dictyoptera</taxon>
        <taxon>Blattodea</taxon>
        <taxon>Blaberoidea</taxon>
        <taxon>Blaberidae</taxon>
        <taxon>Diplopterinae</taxon>
        <taxon>Diploptera</taxon>
    </lineage>
</organism>
<evidence type="ECO:0000313" key="1">
    <source>
        <dbReference type="EMBL" id="KAJ9580625.1"/>
    </source>
</evidence>
<reference evidence="1" key="1">
    <citation type="journal article" date="2023" name="IScience">
        <title>Live-bearing cockroach genome reveals convergent evolutionary mechanisms linked to viviparity in insects and beyond.</title>
        <authorList>
            <person name="Fouks B."/>
            <person name="Harrison M.C."/>
            <person name="Mikhailova A.A."/>
            <person name="Marchal E."/>
            <person name="English S."/>
            <person name="Carruthers M."/>
            <person name="Jennings E.C."/>
            <person name="Chiamaka E.L."/>
            <person name="Frigard R.A."/>
            <person name="Pippel M."/>
            <person name="Attardo G.M."/>
            <person name="Benoit J.B."/>
            <person name="Bornberg-Bauer E."/>
            <person name="Tobe S.S."/>
        </authorList>
    </citation>
    <scope>NUCLEOTIDE SEQUENCE</scope>
    <source>
        <strain evidence="1">Stay&amp;Tobe</strain>
    </source>
</reference>
<dbReference type="EMBL" id="JASPKZ010008237">
    <property type="protein sequence ID" value="KAJ9580625.1"/>
    <property type="molecule type" value="Genomic_DNA"/>
</dbReference>
<comment type="caution">
    <text evidence="1">The sequence shown here is derived from an EMBL/GenBank/DDBJ whole genome shotgun (WGS) entry which is preliminary data.</text>
</comment>
<dbReference type="Proteomes" id="UP001233999">
    <property type="component" value="Unassembled WGS sequence"/>
</dbReference>
<protein>
    <submittedName>
        <fullName evidence="1">Uncharacterized protein</fullName>
    </submittedName>
</protein>
<accession>A0AAD7ZH85</accession>
<keyword evidence="2" id="KW-1185">Reference proteome</keyword>
<feature type="non-terminal residue" evidence="1">
    <location>
        <position position="1"/>
    </location>
</feature>
<proteinExistence type="predicted"/>
<dbReference type="AlphaFoldDB" id="A0AAD7ZH85"/>
<sequence>LHWTLLTLCTRLFIWTLLTLFQVLADCLHWTLLTLCTLQGLADCHCISGIVNKWFVCKCSMGIGSCMIDWLCLQFLMDTRLFIWVRYRIMYD</sequence>
<reference evidence="1" key="2">
    <citation type="submission" date="2023-05" db="EMBL/GenBank/DDBJ databases">
        <authorList>
            <person name="Fouks B."/>
        </authorList>
    </citation>
    <scope>NUCLEOTIDE SEQUENCE</scope>
    <source>
        <strain evidence="1">Stay&amp;Tobe</strain>
        <tissue evidence="1">Testes</tissue>
    </source>
</reference>
<evidence type="ECO:0000313" key="2">
    <source>
        <dbReference type="Proteomes" id="UP001233999"/>
    </source>
</evidence>
<name>A0AAD7ZH85_DIPPU</name>